<dbReference type="PANTHER" id="PTHR43775">
    <property type="entry name" value="FATTY ACID SYNTHASE"/>
    <property type="match status" value="1"/>
</dbReference>
<feature type="non-terminal residue" evidence="10">
    <location>
        <position position="1"/>
    </location>
</feature>
<keyword evidence="7" id="KW-0275">Fatty acid biosynthesis</keyword>
<dbReference type="EMBL" id="BMAW01038457">
    <property type="protein sequence ID" value="GFU52203.1"/>
    <property type="molecule type" value="Genomic_DNA"/>
</dbReference>
<evidence type="ECO:0000256" key="6">
    <source>
        <dbReference type="ARBA" id="ARBA00023098"/>
    </source>
</evidence>
<evidence type="ECO:0000313" key="10">
    <source>
        <dbReference type="EMBL" id="GFU52203.1"/>
    </source>
</evidence>
<evidence type="ECO:0000256" key="8">
    <source>
        <dbReference type="ARBA" id="ARBA00023268"/>
    </source>
</evidence>
<dbReference type="InterPro" id="IPR001227">
    <property type="entry name" value="Ac_transferase_dom_sf"/>
</dbReference>
<evidence type="ECO:0000256" key="2">
    <source>
        <dbReference type="ARBA" id="ARBA00022516"/>
    </source>
</evidence>
<comment type="caution">
    <text evidence="10">The sequence shown here is derived from an EMBL/GenBank/DDBJ whole genome shotgun (WGS) entry which is preliminary data.</text>
</comment>
<dbReference type="Gene3D" id="3.10.129.110">
    <property type="entry name" value="Polyketide synthase dehydratase"/>
    <property type="match status" value="1"/>
</dbReference>
<dbReference type="Gene3D" id="3.40.366.10">
    <property type="entry name" value="Malonyl-Coenzyme A Acyl Carrier Protein, domain 2"/>
    <property type="match status" value="1"/>
</dbReference>
<dbReference type="GO" id="GO:0016491">
    <property type="term" value="F:oxidoreductase activity"/>
    <property type="evidence" value="ECO:0007669"/>
    <property type="project" value="UniProtKB-KW"/>
</dbReference>
<dbReference type="GO" id="GO:0006633">
    <property type="term" value="P:fatty acid biosynthetic process"/>
    <property type="evidence" value="ECO:0007669"/>
    <property type="project" value="UniProtKB-KW"/>
</dbReference>
<accession>A0A8X6UUL0</accession>
<protein>
    <submittedName>
        <fullName evidence="10">Fatty acid synthase</fullName>
    </submittedName>
</protein>
<dbReference type="InterPro" id="IPR042104">
    <property type="entry name" value="PKS_dehydratase_sf"/>
</dbReference>
<dbReference type="Gene3D" id="3.30.70.250">
    <property type="entry name" value="Malonyl-CoA ACP transacylase, ACP-binding"/>
    <property type="match status" value="1"/>
</dbReference>
<dbReference type="InterPro" id="IPR016035">
    <property type="entry name" value="Acyl_Trfase/lysoPLipase"/>
</dbReference>
<keyword evidence="8" id="KW-0511">Multifunctional enzyme</keyword>
<gene>
    <name evidence="10" type="primary">Fasn</name>
    <name evidence="10" type="ORF">NPIL_391781</name>
</gene>
<sequence>IALIDVLKLLCIIPDGMVGHSTGEIACAYADGCLTLEQAIKAAYFRGKSIDDSNLPEGGMAAVGLSWSQAQKMCPEGVFPSCDNADDSVTISGLKDPIAKFVEKLKEQNIFVRWVNSHGYSFHCEYVKPAAKSLKSYLSKLIMNPKPRSARWISACYPPSEWDKPECKIINDDYFVHNLSSNVLFTSATKMIPSDAIIIEIAPHFLLRSLVKRTVGSKATYFGLMKRDEEESLQYFMDSLGQLYNEGLDPKIELLYPPVNFPVPRGTPMISDLIRWDHSQSFVVPKYTPRTNEFFKEFKFDKEDAYILDHKIDGKPLFPATGYICLAWEALASKLQKNFQE</sequence>
<evidence type="ECO:0000259" key="9">
    <source>
        <dbReference type="SMART" id="SM00827"/>
    </source>
</evidence>
<dbReference type="SUPFAM" id="SSF55048">
    <property type="entry name" value="Probable ACP-binding domain of malonyl-CoA ACP transacylase"/>
    <property type="match status" value="1"/>
</dbReference>
<keyword evidence="3" id="KW-0276">Fatty acid metabolism</keyword>
<keyword evidence="5" id="KW-0560">Oxidoreductase</keyword>
<dbReference type="AlphaFoldDB" id="A0A8X6UUL0"/>
<dbReference type="Proteomes" id="UP000887013">
    <property type="component" value="Unassembled WGS sequence"/>
</dbReference>
<feature type="domain" description="Malonyl-CoA:ACP transacylase (MAT)" evidence="9">
    <location>
        <begin position="1"/>
        <end position="229"/>
    </location>
</feature>
<dbReference type="InterPro" id="IPR014043">
    <property type="entry name" value="Acyl_transferase_dom"/>
</dbReference>
<dbReference type="SUPFAM" id="SSF52151">
    <property type="entry name" value="FabD/lysophospholipase-like"/>
    <property type="match status" value="1"/>
</dbReference>
<evidence type="ECO:0000256" key="4">
    <source>
        <dbReference type="ARBA" id="ARBA00022857"/>
    </source>
</evidence>
<organism evidence="10 11">
    <name type="scientific">Nephila pilipes</name>
    <name type="common">Giant wood spider</name>
    <name type="synonym">Nephila maculata</name>
    <dbReference type="NCBI Taxonomy" id="299642"/>
    <lineage>
        <taxon>Eukaryota</taxon>
        <taxon>Metazoa</taxon>
        <taxon>Ecdysozoa</taxon>
        <taxon>Arthropoda</taxon>
        <taxon>Chelicerata</taxon>
        <taxon>Arachnida</taxon>
        <taxon>Araneae</taxon>
        <taxon>Araneomorphae</taxon>
        <taxon>Entelegynae</taxon>
        <taxon>Araneoidea</taxon>
        <taxon>Nephilidae</taxon>
        <taxon>Nephila</taxon>
    </lineage>
</organism>
<dbReference type="Pfam" id="PF00698">
    <property type="entry name" value="Acyl_transf_1"/>
    <property type="match status" value="1"/>
</dbReference>
<evidence type="ECO:0000256" key="1">
    <source>
        <dbReference type="ARBA" id="ARBA00022450"/>
    </source>
</evidence>
<keyword evidence="2" id="KW-0444">Lipid biosynthesis</keyword>
<dbReference type="SMART" id="SM00827">
    <property type="entry name" value="PKS_AT"/>
    <property type="match status" value="1"/>
</dbReference>
<dbReference type="OrthoDB" id="10069075at2759"/>
<dbReference type="InterPro" id="IPR016036">
    <property type="entry name" value="Malonyl_transacylase_ACP-bd"/>
</dbReference>
<evidence type="ECO:0000256" key="3">
    <source>
        <dbReference type="ARBA" id="ARBA00022832"/>
    </source>
</evidence>
<dbReference type="InterPro" id="IPR050091">
    <property type="entry name" value="PKS_NRPS_Biosynth_Enz"/>
</dbReference>
<keyword evidence="4" id="KW-0521">NADP</keyword>
<feature type="non-terminal residue" evidence="10">
    <location>
        <position position="341"/>
    </location>
</feature>
<keyword evidence="1" id="KW-0596">Phosphopantetheine</keyword>
<keyword evidence="11" id="KW-1185">Reference proteome</keyword>
<evidence type="ECO:0000256" key="7">
    <source>
        <dbReference type="ARBA" id="ARBA00023160"/>
    </source>
</evidence>
<name>A0A8X6UUL0_NEPPI</name>
<dbReference type="PANTHER" id="PTHR43775:SF7">
    <property type="entry name" value="FATTY ACID SYNTHASE"/>
    <property type="match status" value="1"/>
</dbReference>
<evidence type="ECO:0000256" key="5">
    <source>
        <dbReference type="ARBA" id="ARBA00023002"/>
    </source>
</evidence>
<dbReference type="GO" id="GO:0004312">
    <property type="term" value="F:fatty acid synthase activity"/>
    <property type="evidence" value="ECO:0007669"/>
    <property type="project" value="TreeGrafter"/>
</dbReference>
<reference evidence="10" key="1">
    <citation type="submission" date="2020-08" db="EMBL/GenBank/DDBJ databases">
        <title>Multicomponent nature underlies the extraordinary mechanical properties of spider dragline silk.</title>
        <authorList>
            <person name="Kono N."/>
            <person name="Nakamura H."/>
            <person name="Mori M."/>
            <person name="Yoshida Y."/>
            <person name="Ohtoshi R."/>
            <person name="Malay A.D."/>
            <person name="Moran D.A.P."/>
            <person name="Tomita M."/>
            <person name="Numata K."/>
            <person name="Arakawa K."/>
        </authorList>
    </citation>
    <scope>NUCLEOTIDE SEQUENCE</scope>
</reference>
<keyword evidence="6" id="KW-0443">Lipid metabolism</keyword>
<proteinExistence type="predicted"/>
<evidence type="ECO:0000313" key="11">
    <source>
        <dbReference type="Proteomes" id="UP000887013"/>
    </source>
</evidence>